<dbReference type="Pfam" id="PF06487">
    <property type="entry name" value="SAP18"/>
    <property type="match status" value="1"/>
</dbReference>
<dbReference type="EMBL" id="JAOTOJ010000004">
    <property type="protein sequence ID" value="KAK9402417.1"/>
    <property type="molecule type" value="Genomic_DNA"/>
</dbReference>
<evidence type="ECO:0000256" key="6">
    <source>
        <dbReference type="ARBA" id="ARBA00030511"/>
    </source>
</evidence>
<evidence type="ECO:0000313" key="9">
    <source>
        <dbReference type="EMBL" id="KAK9402417.1"/>
    </source>
</evidence>
<gene>
    <name evidence="9" type="ORF">NXF25_010773</name>
</gene>
<evidence type="ECO:0000256" key="3">
    <source>
        <dbReference type="ARBA" id="ARBA00022491"/>
    </source>
</evidence>
<dbReference type="FunFam" id="3.10.20.550:FF:000001">
    <property type="entry name" value="Histone deacetylase complex subunit SAP18"/>
    <property type="match status" value="1"/>
</dbReference>
<dbReference type="InterPro" id="IPR042534">
    <property type="entry name" value="SAP18_sf"/>
</dbReference>
<comment type="subunit">
    <text evidence="7">Found in a mRNA splicing-dependent exon junction complex (EJC). Component of the heterotrimeric ASAP (apoptosis- and splicing-associated protein) and PSAP complexes consisting of RNPS1, SAP18 and either ACIN1 or PNN, respectively; the ASAP and PSAP complexes probably are formed mutually exclusive. For the ASAP complex, the association of SAP18 seems to require a preformed RNPS1:ACIN1 complex. Forms a complex with SIN3A and HDAC1. Interacts with SUFU.</text>
</comment>
<organism evidence="9 10">
    <name type="scientific">Crotalus adamanteus</name>
    <name type="common">Eastern diamondback rattlesnake</name>
    <dbReference type="NCBI Taxonomy" id="8729"/>
    <lineage>
        <taxon>Eukaryota</taxon>
        <taxon>Metazoa</taxon>
        <taxon>Chordata</taxon>
        <taxon>Craniata</taxon>
        <taxon>Vertebrata</taxon>
        <taxon>Euteleostomi</taxon>
        <taxon>Lepidosauria</taxon>
        <taxon>Squamata</taxon>
        <taxon>Bifurcata</taxon>
        <taxon>Unidentata</taxon>
        <taxon>Episquamata</taxon>
        <taxon>Toxicofera</taxon>
        <taxon>Serpentes</taxon>
        <taxon>Colubroidea</taxon>
        <taxon>Viperidae</taxon>
        <taxon>Crotalinae</taxon>
        <taxon>Crotalus</taxon>
    </lineage>
</organism>
<dbReference type="AlphaFoldDB" id="A0AAW1BM17"/>
<dbReference type="InterPro" id="IPR010516">
    <property type="entry name" value="SAP18"/>
</dbReference>
<accession>A0AAW1BM17</accession>
<dbReference type="PANTHER" id="PTHR13082:SF0">
    <property type="entry name" value="HISTONE DEACETYLASE COMPLEX SUBUNIT SAP18"/>
    <property type="match status" value="1"/>
</dbReference>
<evidence type="ECO:0000256" key="2">
    <source>
        <dbReference type="ARBA" id="ARBA00017426"/>
    </source>
</evidence>
<dbReference type="Proteomes" id="UP001474421">
    <property type="component" value="Unassembled WGS sequence"/>
</dbReference>
<sequence length="283" mass="31840">MFGVKQPDFDGRRHLISAELEKVLPGELVGRRWENGVKSSRISFDGGFGRRAVPMAVESRVTQEEIKKEPEKPIDREKTCPLLLRVFTTNNGRHHRMDEFARGNVPSSELQIYTWMDATLKELTSLVKEVYPEARKKGTHFNFAIVYTDLKRPGYRVKEIGSTMSGRKGTDDSMTLQSQKFQIGDYLDIAITPPNRAPPPSGRQYSCSRQRSGLTGRCEALVPSAGPTGHRPQMSVHLDNLSAARRVGWLVLHHSRLRFQLGFTGDVGRSMGYLAWERAGTAL</sequence>
<protein>
    <recommendedName>
        <fullName evidence="2">Histone deacetylase complex subunit SAP18</fullName>
    </recommendedName>
    <alternativeName>
        <fullName evidence="6">18 kDa Sin3-associated polypeptide</fullName>
    </alternativeName>
    <alternativeName>
        <fullName evidence="8">Sin3-associated polypeptide p18</fullName>
    </alternativeName>
</protein>
<reference evidence="9 10" key="1">
    <citation type="journal article" date="2024" name="Proc. Natl. Acad. Sci. U.S.A.">
        <title>The genetic regulatory architecture and epigenomic basis for age-related changes in rattlesnake venom.</title>
        <authorList>
            <person name="Hogan M.P."/>
            <person name="Holding M.L."/>
            <person name="Nystrom G.S."/>
            <person name="Colston T.J."/>
            <person name="Bartlett D.A."/>
            <person name="Mason A.J."/>
            <person name="Ellsworth S.A."/>
            <person name="Rautsaw R.M."/>
            <person name="Lawrence K.C."/>
            <person name="Strickland J.L."/>
            <person name="He B."/>
            <person name="Fraser P."/>
            <person name="Margres M.J."/>
            <person name="Gilbert D.M."/>
            <person name="Gibbs H.L."/>
            <person name="Parkinson C.L."/>
            <person name="Rokyta D.R."/>
        </authorList>
    </citation>
    <scope>NUCLEOTIDE SEQUENCE [LARGE SCALE GENOMIC DNA]</scope>
    <source>
        <strain evidence="9">DRR0105</strain>
    </source>
</reference>
<evidence type="ECO:0000256" key="5">
    <source>
        <dbReference type="ARBA" id="ARBA00023163"/>
    </source>
</evidence>
<name>A0AAW1BM17_CROAD</name>
<dbReference type="PANTHER" id="PTHR13082">
    <property type="entry name" value="SAP18"/>
    <property type="match status" value="1"/>
</dbReference>
<keyword evidence="3" id="KW-0678">Repressor</keyword>
<evidence type="ECO:0000256" key="8">
    <source>
        <dbReference type="ARBA" id="ARBA00081958"/>
    </source>
</evidence>
<evidence type="ECO:0000256" key="7">
    <source>
        <dbReference type="ARBA" id="ARBA00063057"/>
    </source>
</evidence>
<proteinExistence type="inferred from homology"/>
<comment type="caution">
    <text evidence="9">The sequence shown here is derived from an EMBL/GenBank/DDBJ whole genome shotgun (WGS) entry which is preliminary data.</text>
</comment>
<keyword evidence="4" id="KW-0805">Transcription regulation</keyword>
<evidence type="ECO:0000256" key="4">
    <source>
        <dbReference type="ARBA" id="ARBA00023015"/>
    </source>
</evidence>
<keyword evidence="5" id="KW-0804">Transcription</keyword>
<comment type="similarity">
    <text evidence="1">Belongs to the SAP18 family.</text>
</comment>
<evidence type="ECO:0000256" key="1">
    <source>
        <dbReference type="ARBA" id="ARBA00009143"/>
    </source>
</evidence>
<dbReference type="GO" id="GO:0005634">
    <property type="term" value="C:nucleus"/>
    <property type="evidence" value="ECO:0007669"/>
    <property type="project" value="TreeGrafter"/>
</dbReference>
<evidence type="ECO:0000313" key="10">
    <source>
        <dbReference type="Proteomes" id="UP001474421"/>
    </source>
</evidence>
<dbReference type="GO" id="GO:0003714">
    <property type="term" value="F:transcription corepressor activity"/>
    <property type="evidence" value="ECO:0007669"/>
    <property type="project" value="TreeGrafter"/>
</dbReference>
<keyword evidence="10" id="KW-1185">Reference proteome</keyword>
<dbReference type="Gene3D" id="3.10.20.550">
    <property type="entry name" value="ASAP complex, SAP18 subunit"/>
    <property type="match status" value="1"/>
</dbReference>